<evidence type="ECO:0000313" key="4">
    <source>
        <dbReference type="Proteomes" id="UP000315914"/>
    </source>
</evidence>
<dbReference type="AlphaFoldDB" id="A0A560JYS1"/>
<dbReference type="RefSeq" id="WP_080134653.1">
    <property type="nucleotide sequence ID" value="NZ_LWIG01000007.1"/>
</dbReference>
<gene>
    <name evidence="3" type="ORF">FBZ95_104276</name>
</gene>
<feature type="domain" description="CD-NTase associated protein 4-like DNA endonuclease" evidence="1">
    <location>
        <begin position="22"/>
        <end position="68"/>
    </location>
</feature>
<evidence type="ECO:0000313" key="3">
    <source>
        <dbReference type="EMBL" id="TWB76096.1"/>
    </source>
</evidence>
<evidence type="ECO:0000259" key="2">
    <source>
        <dbReference type="Pfam" id="PF18145"/>
    </source>
</evidence>
<dbReference type="Proteomes" id="UP000315914">
    <property type="component" value="Unassembled WGS sequence"/>
</dbReference>
<dbReference type="Pfam" id="PF18145">
    <property type="entry name" value="SAVED"/>
    <property type="match status" value="1"/>
</dbReference>
<keyword evidence="4" id="KW-1185">Reference proteome</keyword>
<comment type="caution">
    <text evidence="3">The sequence shown here is derived from an EMBL/GenBank/DDBJ whole genome shotgun (WGS) entry which is preliminary data.</text>
</comment>
<accession>A0A560JYS1</accession>
<evidence type="ECO:0000259" key="1">
    <source>
        <dbReference type="Pfam" id="PF14130"/>
    </source>
</evidence>
<reference evidence="3 4" key="1">
    <citation type="submission" date="2019-06" db="EMBL/GenBank/DDBJ databases">
        <title>Genomic Encyclopedia of Type Strains, Phase IV (KMG-V): Genome sequencing to study the core and pangenomes of soil and plant-associated prokaryotes.</title>
        <authorList>
            <person name="Whitman W."/>
        </authorList>
    </citation>
    <scope>NUCLEOTIDE SEQUENCE [LARGE SCALE GENOMIC DNA]</scope>
    <source>
        <strain evidence="3 4">BR 10556</strain>
    </source>
</reference>
<dbReference type="InterPro" id="IPR025382">
    <property type="entry name" value="Cap4-like_endonuclease_dom"/>
</dbReference>
<dbReference type="NCBIfam" id="NF033611">
    <property type="entry name" value="SAVED"/>
    <property type="match status" value="1"/>
</dbReference>
<dbReference type="STRING" id="1399419.A5906_26165"/>
<dbReference type="OrthoDB" id="5379188at2"/>
<name>A0A560JYS1_9BRAD</name>
<dbReference type="InterPro" id="IPR040836">
    <property type="entry name" value="SAVED"/>
</dbReference>
<organism evidence="3 4">
    <name type="scientific">Bradyrhizobium sacchari</name>
    <dbReference type="NCBI Taxonomy" id="1399419"/>
    <lineage>
        <taxon>Bacteria</taxon>
        <taxon>Pseudomonadati</taxon>
        <taxon>Pseudomonadota</taxon>
        <taxon>Alphaproteobacteria</taxon>
        <taxon>Hyphomicrobiales</taxon>
        <taxon>Nitrobacteraceae</taxon>
        <taxon>Bradyrhizobium</taxon>
    </lineage>
</organism>
<feature type="domain" description="SMODS-associated and fused to various effectors" evidence="2">
    <location>
        <begin position="298"/>
        <end position="485"/>
    </location>
</feature>
<protein>
    <submittedName>
        <fullName evidence="3">Uncharacterized protein</fullName>
    </submittedName>
</protein>
<dbReference type="EMBL" id="VITW01000004">
    <property type="protein sequence ID" value="TWB76096.1"/>
    <property type="molecule type" value="Genomic_DNA"/>
</dbReference>
<proteinExistence type="predicted"/>
<dbReference type="GO" id="GO:0004518">
    <property type="term" value="F:nuclease activity"/>
    <property type="evidence" value="ECO:0007669"/>
    <property type="project" value="InterPro"/>
</dbReference>
<sequence>MGKTTSGSPDDKGSLLSPEAMGGINAGKGFDFQTRYTVCHLPMWLQDGTFHQLFTEGTGDIDIRYLENGKSRRKHIQTKDHDVAPAEFKEVIATFRGFEADMPGVYQEFRLACPSLSPQMRPVETGLSRLRNAKPFYDDEPSALAQTQHGVDERMRNVGLSDEDIAFIHAKVYIDVGYGYLAHDEKALDHFIGRILDHPEFASKIRAMVLPAYDALLRKIGASKGVVLDKSSLETLLRSAVLTDLSAEASVTLWVHNWTKEAFTPPADYELDWTPLFDRGSRKVPSPNAWTNELVPQLDALRKQIMAAGAVRTIRFRGKCALSTGIALGATFPAVGSWAFEIPQPPAKDFWRSDATPTPGYVLQTEITEADPSGADLVLGLNIRGDGRTDVMRYVESTGQAPNAFVFMAPPSQGAQSIGGDGDAVAMAMAVREELGKLLKVRQLRTTRLFFYGPFALSVFLGQQLTSVGRIQLFEYQDPSYVPSCLLKT</sequence>
<dbReference type="Pfam" id="PF14130">
    <property type="entry name" value="Cap4_nuclease"/>
    <property type="match status" value="1"/>
</dbReference>